<dbReference type="InterPro" id="IPR041492">
    <property type="entry name" value="HAD_2"/>
</dbReference>
<protein>
    <recommendedName>
        <fullName evidence="3">HAD family hydrolase</fullName>
    </recommendedName>
</protein>
<dbReference type="InterPro" id="IPR006439">
    <property type="entry name" value="HAD-SF_hydro_IA"/>
</dbReference>
<dbReference type="SUPFAM" id="SSF56784">
    <property type="entry name" value="HAD-like"/>
    <property type="match status" value="1"/>
</dbReference>
<dbReference type="EMBL" id="MHSW01000029">
    <property type="protein sequence ID" value="OHA50746.1"/>
    <property type="molecule type" value="Genomic_DNA"/>
</dbReference>
<dbReference type="InterPro" id="IPR036412">
    <property type="entry name" value="HAD-like_sf"/>
</dbReference>
<dbReference type="GO" id="GO:0005829">
    <property type="term" value="C:cytosol"/>
    <property type="evidence" value="ECO:0007669"/>
    <property type="project" value="TreeGrafter"/>
</dbReference>
<dbReference type="PANTHER" id="PTHR43434:SF1">
    <property type="entry name" value="PHOSPHOGLYCOLATE PHOSPHATASE"/>
    <property type="match status" value="1"/>
</dbReference>
<dbReference type="InterPro" id="IPR023214">
    <property type="entry name" value="HAD_sf"/>
</dbReference>
<dbReference type="Proteomes" id="UP000176951">
    <property type="component" value="Unassembled WGS sequence"/>
</dbReference>
<dbReference type="Pfam" id="PF13419">
    <property type="entry name" value="HAD_2"/>
    <property type="match status" value="1"/>
</dbReference>
<comment type="caution">
    <text evidence="1">The sequence shown here is derived from an EMBL/GenBank/DDBJ whole genome shotgun (WGS) entry which is preliminary data.</text>
</comment>
<dbReference type="SFLD" id="SFLDS00003">
    <property type="entry name" value="Haloacid_Dehalogenase"/>
    <property type="match status" value="1"/>
</dbReference>
<dbReference type="SFLD" id="SFLDG01129">
    <property type="entry name" value="C1.5:_HAD__Beta-PGM__Phosphata"/>
    <property type="match status" value="1"/>
</dbReference>
<dbReference type="InterPro" id="IPR023198">
    <property type="entry name" value="PGP-like_dom2"/>
</dbReference>
<accession>A0A1G2PQW8</accession>
<dbReference type="Gene3D" id="3.40.50.1000">
    <property type="entry name" value="HAD superfamily/HAD-like"/>
    <property type="match status" value="1"/>
</dbReference>
<dbReference type="GO" id="GO:0008967">
    <property type="term" value="F:phosphoglycolate phosphatase activity"/>
    <property type="evidence" value="ECO:0007669"/>
    <property type="project" value="TreeGrafter"/>
</dbReference>
<gene>
    <name evidence="1" type="ORF">A3A97_01485</name>
</gene>
<dbReference type="AlphaFoldDB" id="A0A1G2PQW8"/>
<sequence>MNIRAVIHDFDGVLNDSFHEGLRRIRNICATFEVNFTPVQRKKLTQLWGIPGEKLLQQGLDVSPAMARRLYAAWERLDIADPTPLVPGAKEHLFWLRRNGFCSGLLTSRNRPNIESIFEEMDLMREFTVISTKQESPYSKPDPRVFDYILGEFKSLCGITKEECIFVGDTPADMKAGHEVGIETILVQTGPYLLRHAAELPIPLENVLNSIDDLPLWIEEHHNGEIKHPYI</sequence>
<evidence type="ECO:0008006" key="3">
    <source>
        <dbReference type="Google" id="ProtNLM"/>
    </source>
</evidence>
<proteinExistence type="predicted"/>
<organism evidence="1 2">
    <name type="scientific">Candidatus Terrybacteria bacterium RIFCSPLOWO2_01_FULL_40_23</name>
    <dbReference type="NCBI Taxonomy" id="1802366"/>
    <lineage>
        <taxon>Bacteria</taxon>
        <taxon>Candidatus Terryibacteriota</taxon>
    </lineage>
</organism>
<reference evidence="1 2" key="1">
    <citation type="journal article" date="2016" name="Nat. Commun.">
        <title>Thousands of microbial genomes shed light on interconnected biogeochemical processes in an aquifer system.</title>
        <authorList>
            <person name="Anantharaman K."/>
            <person name="Brown C.T."/>
            <person name="Hug L.A."/>
            <person name="Sharon I."/>
            <person name="Castelle C.J."/>
            <person name="Probst A.J."/>
            <person name="Thomas B.C."/>
            <person name="Singh A."/>
            <person name="Wilkins M.J."/>
            <person name="Karaoz U."/>
            <person name="Brodie E.L."/>
            <person name="Williams K.H."/>
            <person name="Hubbard S.S."/>
            <person name="Banfield J.F."/>
        </authorList>
    </citation>
    <scope>NUCLEOTIDE SEQUENCE [LARGE SCALE GENOMIC DNA]</scope>
</reference>
<dbReference type="InterPro" id="IPR050155">
    <property type="entry name" value="HAD-like_hydrolase_sf"/>
</dbReference>
<dbReference type="NCBIfam" id="TIGR01549">
    <property type="entry name" value="HAD-SF-IA-v1"/>
    <property type="match status" value="1"/>
</dbReference>
<dbReference type="PANTHER" id="PTHR43434">
    <property type="entry name" value="PHOSPHOGLYCOLATE PHOSPHATASE"/>
    <property type="match status" value="1"/>
</dbReference>
<name>A0A1G2PQW8_9BACT</name>
<dbReference type="GO" id="GO:0006281">
    <property type="term" value="P:DNA repair"/>
    <property type="evidence" value="ECO:0007669"/>
    <property type="project" value="TreeGrafter"/>
</dbReference>
<dbReference type="Gene3D" id="1.10.150.240">
    <property type="entry name" value="Putative phosphatase, domain 2"/>
    <property type="match status" value="1"/>
</dbReference>
<evidence type="ECO:0000313" key="1">
    <source>
        <dbReference type="EMBL" id="OHA50746.1"/>
    </source>
</evidence>
<evidence type="ECO:0000313" key="2">
    <source>
        <dbReference type="Proteomes" id="UP000176951"/>
    </source>
</evidence>